<dbReference type="PANTHER" id="PTHR46880">
    <property type="entry name" value="RAS-ASSOCIATING DOMAIN-CONTAINING PROTEIN"/>
    <property type="match status" value="1"/>
</dbReference>
<dbReference type="PANTHER" id="PTHR46880:SF5">
    <property type="entry name" value="DUF4371 DOMAIN-CONTAINING PROTEIN"/>
    <property type="match status" value="1"/>
</dbReference>
<name>A0A6J8DSL0_MYTCO</name>
<organism evidence="1 2">
    <name type="scientific">Mytilus coruscus</name>
    <name type="common">Sea mussel</name>
    <dbReference type="NCBI Taxonomy" id="42192"/>
    <lineage>
        <taxon>Eukaryota</taxon>
        <taxon>Metazoa</taxon>
        <taxon>Spiralia</taxon>
        <taxon>Lophotrochozoa</taxon>
        <taxon>Mollusca</taxon>
        <taxon>Bivalvia</taxon>
        <taxon>Autobranchia</taxon>
        <taxon>Pteriomorphia</taxon>
        <taxon>Mytilida</taxon>
        <taxon>Mytiloidea</taxon>
        <taxon>Mytilidae</taxon>
        <taxon>Mytilinae</taxon>
        <taxon>Mytilus</taxon>
    </lineage>
</organism>
<gene>
    <name evidence="1" type="ORF">MCOR_43645</name>
</gene>
<dbReference type="EMBL" id="CACVKT020007771">
    <property type="protein sequence ID" value="CAC5410461.1"/>
    <property type="molecule type" value="Genomic_DNA"/>
</dbReference>
<sequence>MVDVAEEITHDGIMFEAMYCEICIKWNTKSLNGSTIWNKGGCQSLRLDKIKCHETSCMHNQAISMEIKDQTTVSDTLSHQNGKDHSLPHTTLFKPLVELCVELEANNLPYLNKGQNASYTGHSIVNEFLSCQAEVVEKRIQIEIKISQSYGVMIDEYTDISGRKHLALFGKYIHTSWYFKTFILQDIQIPNGTADTILSSIKTYLNDRAGLKLQKMTSFASDGPTVMLGHCMNHRLQLAVSKTFTTFRKIEKTDELLKGLFKYNHYSTVKSGSLDSLQTLLREMNELETENN</sequence>
<reference evidence="1 2" key="1">
    <citation type="submission" date="2020-06" db="EMBL/GenBank/DDBJ databases">
        <authorList>
            <person name="Li R."/>
            <person name="Bekaert M."/>
        </authorList>
    </citation>
    <scope>NUCLEOTIDE SEQUENCE [LARGE SCALE GENOMIC DNA]</scope>
    <source>
        <strain evidence="2">wild</strain>
    </source>
</reference>
<protein>
    <recommendedName>
        <fullName evidence="3">DUF4371 domain-containing protein</fullName>
    </recommendedName>
</protein>
<dbReference type="Proteomes" id="UP000507470">
    <property type="component" value="Unassembled WGS sequence"/>
</dbReference>
<evidence type="ECO:0008006" key="3">
    <source>
        <dbReference type="Google" id="ProtNLM"/>
    </source>
</evidence>
<evidence type="ECO:0000313" key="1">
    <source>
        <dbReference type="EMBL" id="CAC5410461.1"/>
    </source>
</evidence>
<dbReference type="OrthoDB" id="6137258at2759"/>
<dbReference type="AlphaFoldDB" id="A0A6J8DSL0"/>
<keyword evidence="2" id="KW-1185">Reference proteome</keyword>
<accession>A0A6J8DSL0</accession>
<evidence type="ECO:0000313" key="2">
    <source>
        <dbReference type="Proteomes" id="UP000507470"/>
    </source>
</evidence>
<proteinExistence type="predicted"/>